<keyword evidence="1 3" id="KW-0963">Cytoplasm</keyword>
<dbReference type="Proteomes" id="UP000515344">
    <property type="component" value="Chromosome"/>
</dbReference>
<dbReference type="AlphaFoldDB" id="A0A7G5XFE0"/>
<dbReference type="Gene3D" id="3.30.300.70">
    <property type="entry name" value="RimP-like superfamily, N-terminal"/>
    <property type="match status" value="1"/>
</dbReference>
<dbReference type="GO" id="GO:0006412">
    <property type="term" value="P:translation"/>
    <property type="evidence" value="ECO:0007669"/>
    <property type="project" value="TreeGrafter"/>
</dbReference>
<dbReference type="KEGG" id="lacs:H4075_19300"/>
<dbReference type="GO" id="GO:0000028">
    <property type="term" value="P:ribosomal small subunit assembly"/>
    <property type="evidence" value="ECO:0007669"/>
    <property type="project" value="TreeGrafter"/>
</dbReference>
<dbReference type="SUPFAM" id="SSF75420">
    <property type="entry name" value="YhbC-like, N-terminal domain"/>
    <property type="match status" value="1"/>
</dbReference>
<evidence type="ECO:0000313" key="6">
    <source>
        <dbReference type="EMBL" id="QNA44193.1"/>
    </source>
</evidence>
<dbReference type="RefSeq" id="WP_182802455.1">
    <property type="nucleotide sequence ID" value="NZ_CP060007.1"/>
</dbReference>
<comment type="function">
    <text evidence="3">Required for maturation of 30S ribosomal subunits.</text>
</comment>
<proteinExistence type="inferred from homology"/>
<evidence type="ECO:0000259" key="5">
    <source>
        <dbReference type="Pfam" id="PF17384"/>
    </source>
</evidence>
<feature type="domain" description="Ribosome maturation factor RimP N-terminal" evidence="4">
    <location>
        <begin position="23"/>
        <end position="84"/>
    </location>
</feature>
<gene>
    <name evidence="3" type="primary">rimP</name>
    <name evidence="6" type="ORF">H4075_19300</name>
</gene>
<dbReference type="InterPro" id="IPR003728">
    <property type="entry name" value="Ribosome_maturation_RimP"/>
</dbReference>
<protein>
    <recommendedName>
        <fullName evidence="3">Ribosome maturation factor RimP</fullName>
    </recommendedName>
</protein>
<dbReference type="HAMAP" id="MF_01077">
    <property type="entry name" value="RimP"/>
    <property type="match status" value="1"/>
</dbReference>
<evidence type="ECO:0000259" key="4">
    <source>
        <dbReference type="Pfam" id="PF02576"/>
    </source>
</evidence>
<reference evidence="7" key="1">
    <citation type="submission" date="2020-08" db="EMBL/GenBank/DDBJ databases">
        <title>Lacibacter sp. S13-6-6 genome sequencing.</title>
        <authorList>
            <person name="Jin L."/>
        </authorList>
    </citation>
    <scope>NUCLEOTIDE SEQUENCE [LARGE SCALE GENOMIC DNA]</scope>
    <source>
        <strain evidence="7">S13-6-6</strain>
    </source>
</reference>
<dbReference type="Pfam" id="PF02576">
    <property type="entry name" value="RimP_N"/>
    <property type="match status" value="1"/>
</dbReference>
<dbReference type="InterPro" id="IPR028989">
    <property type="entry name" value="RimP_N"/>
</dbReference>
<evidence type="ECO:0000256" key="2">
    <source>
        <dbReference type="ARBA" id="ARBA00022517"/>
    </source>
</evidence>
<dbReference type="InterPro" id="IPR028998">
    <property type="entry name" value="RimP_C"/>
</dbReference>
<keyword evidence="2 3" id="KW-0690">Ribosome biogenesis</keyword>
<dbReference type="EMBL" id="CP060007">
    <property type="protein sequence ID" value="QNA44193.1"/>
    <property type="molecule type" value="Genomic_DNA"/>
</dbReference>
<evidence type="ECO:0000313" key="7">
    <source>
        <dbReference type="Proteomes" id="UP000515344"/>
    </source>
</evidence>
<organism evidence="6 7">
    <name type="scientific">Lacibacter sediminis</name>
    <dbReference type="NCBI Taxonomy" id="2760713"/>
    <lineage>
        <taxon>Bacteria</taxon>
        <taxon>Pseudomonadati</taxon>
        <taxon>Bacteroidota</taxon>
        <taxon>Chitinophagia</taxon>
        <taxon>Chitinophagales</taxon>
        <taxon>Chitinophagaceae</taxon>
        <taxon>Lacibacter</taxon>
    </lineage>
</organism>
<dbReference type="Pfam" id="PF17384">
    <property type="entry name" value="DUF150_C"/>
    <property type="match status" value="1"/>
</dbReference>
<feature type="domain" description="Ribosome maturation factor RimP C-terminal" evidence="5">
    <location>
        <begin position="87"/>
        <end position="156"/>
    </location>
</feature>
<dbReference type="InterPro" id="IPR035956">
    <property type="entry name" value="RimP_N_sf"/>
</dbReference>
<comment type="subcellular location">
    <subcellularLocation>
        <location evidence="3">Cytoplasm</location>
    </subcellularLocation>
</comment>
<name>A0A7G5XFE0_9BACT</name>
<sequence>MNLEQKTESIRQMMEEVISNDPDCFLVDVKLKPGNNIQVFVDADAGLPISRCIQYNRALYKRIEETTLFNEGDFALEVSSPGLEEPLKLNRQYTKNIGRQVEVIMKDGRKLEGKLLSAGELEVTLEETKGKGKKQEVIQHNLVYADIKSTKIQIVFN</sequence>
<dbReference type="PANTHER" id="PTHR33867">
    <property type="entry name" value="RIBOSOME MATURATION FACTOR RIMP"/>
    <property type="match status" value="1"/>
</dbReference>
<keyword evidence="7" id="KW-1185">Reference proteome</keyword>
<evidence type="ECO:0000256" key="1">
    <source>
        <dbReference type="ARBA" id="ARBA00022490"/>
    </source>
</evidence>
<evidence type="ECO:0000256" key="3">
    <source>
        <dbReference type="HAMAP-Rule" id="MF_01077"/>
    </source>
</evidence>
<comment type="similarity">
    <text evidence="3">Belongs to the RimP family.</text>
</comment>
<dbReference type="PANTHER" id="PTHR33867:SF1">
    <property type="entry name" value="RIBOSOME MATURATION FACTOR RIMP"/>
    <property type="match status" value="1"/>
</dbReference>
<accession>A0A7G5XFE0</accession>
<dbReference type="GO" id="GO:0005829">
    <property type="term" value="C:cytosol"/>
    <property type="evidence" value="ECO:0007669"/>
    <property type="project" value="TreeGrafter"/>
</dbReference>